<dbReference type="InterPro" id="IPR036316">
    <property type="entry name" value="Pili_assmbl_chap_C_dom_sf"/>
</dbReference>
<dbReference type="NCBIfam" id="NF011818">
    <property type="entry name" value="PRK15290.1"/>
    <property type="match status" value="1"/>
</dbReference>
<dbReference type="PANTHER" id="PTHR30251">
    <property type="entry name" value="PILUS ASSEMBLY CHAPERONE"/>
    <property type="match status" value="1"/>
</dbReference>
<dbReference type="AlphaFoldDB" id="A0A3T2WIM2"/>
<evidence type="ECO:0000256" key="4">
    <source>
        <dbReference type="ARBA" id="ARBA00022729"/>
    </source>
</evidence>
<dbReference type="EMBL" id="DAAFPK010000013">
    <property type="protein sequence ID" value="HAB0955563.1"/>
    <property type="molecule type" value="Genomic_DNA"/>
</dbReference>
<dbReference type="InterPro" id="IPR018046">
    <property type="entry name" value="Pili_assmbl_chaperone_CS"/>
</dbReference>
<dbReference type="FunFam" id="2.60.40.10:FF:000458">
    <property type="entry name" value="Molecular chaperone FimC"/>
    <property type="match status" value="1"/>
</dbReference>
<dbReference type="Pfam" id="PF00345">
    <property type="entry name" value="PapD_N"/>
    <property type="match status" value="1"/>
</dbReference>
<dbReference type="SUPFAM" id="SSF49584">
    <property type="entry name" value="Periplasmic chaperone C-domain"/>
    <property type="match status" value="1"/>
</dbReference>
<feature type="domain" description="Pili assembly chaperone N-terminal" evidence="9">
    <location>
        <begin position="28"/>
        <end position="147"/>
    </location>
</feature>
<dbReference type="EMBL" id="DAAFUC010000013">
    <property type="protein sequence ID" value="HAB1531580.1"/>
    <property type="molecule type" value="Genomic_DNA"/>
</dbReference>
<feature type="domain" description="Pili assembly chaperone C-terminal" evidence="10">
    <location>
        <begin position="169"/>
        <end position="225"/>
    </location>
</feature>
<evidence type="ECO:0000313" key="14">
    <source>
        <dbReference type="EMBL" id="HAB6309484.1"/>
    </source>
</evidence>
<evidence type="ECO:0000259" key="10">
    <source>
        <dbReference type="Pfam" id="PF02753"/>
    </source>
</evidence>
<dbReference type="EMBL" id="DAAGAU010000014">
    <property type="protein sequence ID" value="HAB2305100.1"/>
    <property type="molecule type" value="Genomic_DNA"/>
</dbReference>
<dbReference type="Gene3D" id="2.60.40.10">
    <property type="entry name" value="Immunoglobulins"/>
    <property type="match status" value="2"/>
</dbReference>
<dbReference type="InterPro" id="IPR013783">
    <property type="entry name" value="Ig-like_fold"/>
</dbReference>
<evidence type="ECO:0000256" key="7">
    <source>
        <dbReference type="ARBA" id="ARBA00023319"/>
    </source>
</evidence>
<reference evidence="13" key="1">
    <citation type="journal article" date="2018" name="Genome Biol.">
        <title>SKESA: strategic k-mer extension for scrupulous assemblies.</title>
        <authorList>
            <person name="Souvorov A."/>
            <person name="Agarwala R."/>
            <person name="Lipman D.J."/>
        </authorList>
    </citation>
    <scope>NUCLEOTIDE SEQUENCE</scope>
    <source>
        <strain evidence="13">Salmonella enterica</strain>
    </source>
</reference>
<proteinExistence type="inferred from homology"/>
<dbReference type="Pfam" id="PF02753">
    <property type="entry name" value="PapD_C"/>
    <property type="match status" value="1"/>
</dbReference>
<dbReference type="InterPro" id="IPR001829">
    <property type="entry name" value="Pili_assmbl_chaperone_bac"/>
</dbReference>
<organism evidence="13">
    <name type="scientific">Salmonella enterica subsp. enterica serovar Orion</name>
    <dbReference type="NCBI Taxonomy" id="399586"/>
    <lineage>
        <taxon>Bacteria</taxon>
        <taxon>Pseudomonadati</taxon>
        <taxon>Pseudomonadota</taxon>
        <taxon>Gammaproteobacteria</taxon>
        <taxon>Enterobacterales</taxon>
        <taxon>Enterobacteriaceae</taxon>
        <taxon>Salmonella</taxon>
    </lineage>
</organism>
<keyword evidence="4" id="KW-0732">Signal</keyword>
<evidence type="ECO:0000256" key="8">
    <source>
        <dbReference type="RuleBase" id="RU003918"/>
    </source>
</evidence>
<dbReference type="InterPro" id="IPR016147">
    <property type="entry name" value="Pili_assmbl_chaperone_N"/>
</dbReference>
<keyword evidence="6 8" id="KW-0143">Chaperone</keyword>
<gene>
    <name evidence="13" type="ORF">GB313_21170</name>
    <name evidence="14" type="ORF">GB401_20930</name>
    <name evidence="12" type="ORF">GBV37_20270</name>
    <name evidence="11" type="ORF">GBY05_22115</name>
</gene>
<evidence type="ECO:0000313" key="12">
    <source>
        <dbReference type="EMBL" id="HAB1531580.1"/>
    </source>
</evidence>
<protein>
    <submittedName>
        <fullName evidence="13">Fimbrial chaperone</fullName>
    </submittedName>
</protein>
<reference evidence="13" key="2">
    <citation type="submission" date="2019-10" db="EMBL/GenBank/DDBJ databases">
        <authorList>
            <consortium name="NCBI Pathogen Detection Project"/>
        </authorList>
    </citation>
    <scope>NUCLEOTIDE SEQUENCE</scope>
    <source>
        <strain evidence="13">Salmonella enterica</strain>
    </source>
</reference>
<accession>A0A3T2WIM2</accession>
<dbReference type="InterPro" id="IPR050643">
    <property type="entry name" value="Periplasmic_pilus_chap"/>
</dbReference>
<evidence type="ECO:0000259" key="9">
    <source>
        <dbReference type="Pfam" id="PF00345"/>
    </source>
</evidence>
<dbReference type="InterPro" id="IPR008962">
    <property type="entry name" value="PapD-like_sf"/>
</dbReference>
<sequence length="232" mass="25891">MSLSMFARGIKIVILALLCLNLPSAFSGIVVGGTRVIFHGNDPDSTISIYNKEVDLPYLIQVWIDPFSKDDKSKPPFTVIPPVSRLEPSQEKVLRIIKTAGELPKDRESVFWFNVKNIPPSSKNKDSSTLEIAIKTRIKLFWRPASITLIPEKAVAKVKWYRQGNKLVVENNSPIHMNIMDVSVDGKDVPLNMIKPFEKLTLDLPAGVTGHALAWRFINDYGAISSPVKQAL</sequence>
<dbReference type="PANTHER" id="PTHR30251:SF6">
    <property type="entry name" value="FIMBRIAL CHAPERONE YFCS-RELATED"/>
    <property type="match status" value="1"/>
</dbReference>
<evidence type="ECO:0000313" key="11">
    <source>
        <dbReference type="EMBL" id="HAB0955563.1"/>
    </source>
</evidence>
<evidence type="ECO:0000256" key="1">
    <source>
        <dbReference type="ARBA" id="ARBA00004418"/>
    </source>
</evidence>
<dbReference type="InterPro" id="IPR016148">
    <property type="entry name" value="Pili_assmbl_chaperone_C"/>
</dbReference>
<comment type="caution">
    <text evidence="13">The sequence shown here is derived from an EMBL/GenBank/DDBJ whole genome shotgun (WGS) entry which is preliminary data.</text>
</comment>
<evidence type="ECO:0000256" key="2">
    <source>
        <dbReference type="ARBA" id="ARBA00007399"/>
    </source>
</evidence>
<comment type="similarity">
    <text evidence="2 8">Belongs to the periplasmic pilus chaperone family.</text>
</comment>
<evidence type="ECO:0000313" key="13">
    <source>
        <dbReference type="EMBL" id="HAB2305100.1"/>
    </source>
</evidence>
<keyword evidence="3" id="KW-1029">Fimbrium biogenesis</keyword>
<dbReference type="PROSITE" id="PS00635">
    <property type="entry name" value="PILI_CHAPERONE"/>
    <property type="match status" value="1"/>
</dbReference>
<evidence type="ECO:0000256" key="6">
    <source>
        <dbReference type="ARBA" id="ARBA00023186"/>
    </source>
</evidence>
<keyword evidence="5" id="KW-0574">Periplasm</keyword>
<dbReference type="SUPFAM" id="SSF49354">
    <property type="entry name" value="PapD-like"/>
    <property type="match status" value="1"/>
</dbReference>
<name>A0A3T2WIM2_SALET</name>
<dbReference type="GO" id="GO:0071555">
    <property type="term" value="P:cell wall organization"/>
    <property type="evidence" value="ECO:0007669"/>
    <property type="project" value="InterPro"/>
</dbReference>
<dbReference type="PRINTS" id="PR00969">
    <property type="entry name" value="CHAPERONPILI"/>
</dbReference>
<evidence type="ECO:0000256" key="5">
    <source>
        <dbReference type="ARBA" id="ARBA00022764"/>
    </source>
</evidence>
<dbReference type="GO" id="GO:0030288">
    <property type="term" value="C:outer membrane-bounded periplasmic space"/>
    <property type="evidence" value="ECO:0007669"/>
    <property type="project" value="InterPro"/>
</dbReference>
<keyword evidence="7" id="KW-0393">Immunoglobulin domain</keyword>
<comment type="subcellular location">
    <subcellularLocation>
        <location evidence="1 8">Periplasm</location>
    </subcellularLocation>
</comment>
<evidence type="ECO:0000256" key="3">
    <source>
        <dbReference type="ARBA" id="ARBA00022558"/>
    </source>
</evidence>
<dbReference type="EMBL" id="DAAHJA010000016">
    <property type="protein sequence ID" value="HAB6309484.1"/>
    <property type="molecule type" value="Genomic_DNA"/>
</dbReference>